<comment type="caution">
    <text evidence="1">The sequence shown here is derived from an EMBL/GenBank/DDBJ whole genome shotgun (WGS) entry which is preliminary data.</text>
</comment>
<evidence type="ECO:0000313" key="1">
    <source>
        <dbReference type="EMBL" id="TXC06364.1"/>
    </source>
</evidence>
<reference evidence="1 2" key="1">
    <citation type="submission" date="2019-07" db="EMBL/GenBank/DDBJ databases">
        <title>The First High-Quality Draft Genome Sequence of the Causal Agent of the Current Panama Disease Epidemic.</title>
        <authorList>
            <person name="Warmington R.J."/>
            <person name="Kay W."/>
            <person name="Jeffries A."/>
            <person name="Bebber D."/>
            <person name="Moore K."/>
            <person name="Studholme D.J."/>
        </authorList>
    </citation>
    <scope>NUCLEOTIDE SEQUENCE [LARGE SCALE GENOMIC DNA]</scope>
    <source>
        <strain evidence="1 2">TR4</strain>
    </source>
</reference>
<name>A0A5C6T814_FUSOC</name>
<proteinExistence type="predicted"/>
<gene>
    <name evidence="1" type="ORF">FocTR4_00009621</name>
</gene>
<evidence type="ECO:0000313" key="2">
    <source>
        <dbReference type="Proteomes" id="UP000321331"/>
    </source>
</evidence>
<protein>
    <submittedName>
        <fullName evidence="1">Uncharacterized protein</fullName>
    </submittedName>
</protein>
<organism evidence="1 2">
    <name type="scientific">Fusarium oxysporum f. sp. cubense</name>
    <dbReference type="NCBI Taxonomy" id="61366"/>
    <lineage>
        <taxon>Eukaryota</taxon>
        <taxon>Fungi</taxon>
        <taxon>Dikarya</taxon>
        <taxon>Ascomycota</taxon>
        <taxon>Pezizomycotina</taxon>
        <taxon>Sordariomycetes</taxon>
        <taxon>Hypocreomycetidae</taxon>
        <taxon>Hypocreales</taxon>
        <taxon>Nectriaceae</taxon>
        <taxon>Fusarium</taxon>
        <taxon>Fusarium oxysporum species complex</taxon>
    </lineage>
</organism>
<accession>A0A5C6T814</accession>
<dbReference type="EMBL" id="VMNF01000006">
    <property type="protein sequence ID" value="TXC06364.1"/>
    <property type="molecule type" value="Genomic_DNA"/>
</dbReference>
<sequence>MSSTSNTSSATEYWVAAGDVEVDKKKKLNPRRATEANYRLPKREALPENTYESLLAALREALEQAFDYPGSRAPFIPAYKSRDDAVSRAKLLRDHGRDSSKIILVDPRRPELAYYRSLQNYAGKVSYHGPALSSSTSDVYLIWEPLTTDHKKREEPV</sequence>
<dbReference type="Proteomes" id="UP000321331">
    <property type="component" value="Unassembled WGS sequence"/>
</dbReference>
<dbReference type="AlphaFoldDB" id="A0A5C6T814"/>